<evidence type="ECO:0000256" key="17">
    <source>
        <dbReference type="PIRSR" id="PIRSR606689-1"/>
    </source>
</evidence>
<feature type="binding site" evidence="16">
    <location>
        <position position="130"/>
    </location>
    <ligand>
        <name>GTP</name>
        <dbReference type="ChEBI" id="CHEBI:37565"/>
    </ligand>
</feature>
<accession>A0AAE0YB52</accession>
<dbReference type="FunFam" id="3.40.50.300:FF:000161">
    <property type="entry name" value="Small COPII coat GTPase"/>
    <property type="match status" value="1"/>
</dbReference>
<comment type="caution">
    <text evidence="20">The sequence shown here is derived from an EMBL/GenBank/DDBJ whole genome shotgun (WGS) entry which is preliminary data.</text>
</comment>
<dbReference type="SUPFAM" id="SSF52540">
    <property type="entry name" value="P-loop containing nucleoside triphosphate hydrolases"/>
    <property type="match status" value="1"/>
</dbReference>
<keyword evidence="15" id="KW-0479">Metal-binding</keyword>
<dbReference type="EC" id="3.6.5.2" evidence="3"/>
<keyword evidence="10 19" id="KW-0333">Golgi apparatus</keyword>
<feature type="binding site" evidence="17">
    <location>
        <begin position="125"/>
        <end position="132"/>
    </location>
    <ligand>
        <name>GTP</name>
        <dbReference type="ChEBI" id="CHEBI:37565"/>
    </ligand>
</feature>
<dbReference type="Gene3D" id="3.40.50.300">
    <property type="entry name" value="P-loop containing nucleotide triphosphate hydrolases"/>
    <property type="match status" value="1"/>
</dbReference>
<dbReference type="AlphaFoldDB" id="A0AAE0YB52"/>
<evidence type="ECO:0000256" key="3">
    <source>
        <dbReference type="ARBA" id="ARBA00011984"/>
    </source>
</evidence>
<evidence type="ECO:0000256" key="10">
    <source>
        <dbReference type="ARBA" id="ARBA00023034"/>
    </source>
</evidence>
<keyword evidence="11 17" id="KW-0342">GTP-binding</keyword>
<dbReference type="GO" id="GO:0016192">
    <property type="term" value="P:vesicle-mediated transport"/>
    <property type="evidence" value="ECO:0007669"/>
    <property type="project" value="UniProtKB-KW"/>
</dbReference>
<feature type="binding site" evidence="16">
    <location>
        <position position="274"/>
    </location>
    <ligand>
        <name>GTP</name>
        <dbReference type="ChEBI" id="CHEBI:37565"/>
    </ligand>
</feature>
<gene>
    <name evidence="20" type="ORF">RRG08_006731</name>
</gene>
<comment type="catalytic activity">
    <reaction evidence="14">
        <text>GTP + H2O = GDP + phosphate + H(+)</text>
        <dbReference type="Rhea" id="RHEA:19669"/>
        <dbReference type="ChEBI" id="CHEBI:15377"/>
        <dbReference type="ChEBI" id="CHEBI:15378"/>
        <dbReference type="ChEBI" id="CHEBI:37565"/>
        <dbReference type="ChEBI" id="CHEBI:43474"/>
        <dbReference type="ChEBI" id="CHEBI:58189"/>
        <dbReference type="EC" id="3.6.5.2"/>
    </reaction>
    <physiologicalReaction direction="left-to-right" evidence="14">
        <dbReference type="Rhea" id="RHEA:19670"/>
    </physiologicalReaction>
</comment>
<protein>
    <recommendedName>
        <fullName evidence="3">small monomeric GTPase</fullName>
        <ecNumber evidence="3">3.6.5.2</ecNumber>
    </recommendedName>
</protein>
<keyword evidence="8 19" id="KW-0931">ER-Golgi transport</keyword>
<feature type="binding site" evidence="18">
    <location>
        <position position="132"/>
    </location>
    <ligand>
        <name>Mg(2+)</name>
        <dbReference type="ChEBI" id="CHEBI:18420"/>
    </ligand>
</feature>
<keyword evidence="9 19" id="KW-0653">Protein transport</keyword>
<dbReference type="InterPro" id="IPR005225">
    <property type="entry name" value="Small_GTP-bd"/>
</dbReference>
<evidence type="ECO:0000256" key="9">
    <source>
        <dbReference type="ARBA" id="ARBA00022927"/>
    </source>
</evidence>
<organism evidence="20 21">
    <name type="scientific">Elysia crispata</name>
    <name type="common">lettuce slug</name>
    <dbReference type="NCBI Taxonomy" id="231223"/>
    <lineage>
        <taxon>Eukaryota</taxon>
        <taxon>Metazoa</taxon>
        <taxon>Spiralia</taxon>
        <taxon>Lophotrochozoa</taxon>
        <taxon>Mollusca</taxon>
        <taxon>Gastropoda</taxon>
        <taxon>Heterobranchia</taxon>
        <taxon>Euthyneura</taxon>
        <taxon>Panpulmonata</taxon>
        <taxon>Sacoglossa</taxon>
        <taxon>Placobranchoidea</taxon>
        <taxon>Plakobranchidae</taxon>
        <taxon>Elysia</taxon>
    </lineage>
</organism>
<dbReference type="NCBIfam" id="TIGR00231">
    <property type="entry name" value="small_GTP"/>
    <property type="match status" value="1"/>
</dbReference>
<dbReference type="PRINTS" id="PR00328">
    <property type="entry name" value="SAR1GTPBP"/>
</dbReference>
<evidence type="ECO:0000256" key="19">
    <source>
        <dbReference type="RuleBase" id="RU003926"/>
    </source>
</evidence>
<dbReference type="SMART" id="SM00178">
    <property type="entry name" value="SAR"/>
    <property type="match status" value="1"/>
</dbReference>
<dbReference type="GO" id="GO:0005525">
    <property type="term" value="F:GTP binding"/>
    <property type="evidence" value="ECO:0007669"/>
    <property type="project" value="UniProtKB-KW"/>
</dbReference>
<evidence type="ECO:0000256" key="18">
    <source>
        <dbReference type="PIRSR" id="PIRSR606689-2"/>
    </source>
</evidence>
<dbReference type="PROSITE" id="PS51422">
    <property type="entry name" value="SAR1"/>
    <property type="match status" value="1"/>
</dbReference>
<dbReference type="PANTHER" id="PTHR45684">
    <property type="entry name" value="RE74312P"/>
    <property type="match status" value="1"/>
</dbReference>
<dbReference type="GO" id="GO:0006886">
    <property type="term" value="P:intracellular protein transport"/>
    <property type="evidence" value="ECO:0007669"/>
    <property type="project" value="InterPro"/>
</dbReference>
<keyword evidence="12" id="KW-0472">Membrane</keyword>
<evidence type="ECO:0000256" key="4">
    <source>
        <dbReference type="ARBA" id="ARBA00022448"/>
    </source>
</evidence>
<feature type="binding site" evidence="16">
    <location>
        <position position="273"/>
    </location>
    <ligand>
        <name>GTP</name>
        <dbReference type="ChEBI" id="CHEBI:37565"/>
    </ligand>
</feature>
<keyword evidence="21" id="KW-1185">Reference proteome</keyword>
<feature type="binding site" evidence="16">
    <location>
        <position position="228"/>
    </location>
    <ligand>
        <name>GTP</name>
        <dbReference type="ChEBI" id="CHEBI:37565"/>
    </ligand>
</feature>
<sequence length="291" mass="33311">MASMKKELDFRVDILPDEDSVIERSFSLDNIFPHPIRFVVTIVQKRHRHSAIFVTCLFGLITQSTSKSDEKYLTCFEKKIFKEACEGLWDNCYFQVPAMFLYEWFSSMLNFLGLWKKSGKLVFLGLDNAGKTTLLHRLKDDRMAQPVPTLHPTSEELSMGGMKFTTFDLGGHRQARRVWKDYFPAVDAIVFLIDCHDRNRMVEAKAELDSLLADEQVASAPILILGNKIDLAGAASEDDIRHWFGLHNLTTGRGTVSRSELPGRPMELFMCSVLKRQGYGEGFRWLSQYIN</sequence>
<evidence type="ECO:0000313" key="21">
    <source>
        <dbReference type="Proteomes" id="UP001283361"/>
    </source>
</evidence>
<feature type="binding site" evidence="17">
    <location>
        <position position="171"/>
    </location>
    <ligand>
        <name>GTP</name>
        <dbReference type="ChEBI" id="CHEBI:37565"/>
    </ligand>
</feature>
<dbReference type="InterPro" id="IPR006687">
    <property type="entry name" value="Small_GTPase_SAR1"/>
</dbReference>
<keyword evidence="15" id="KW-0460">Magnesium</keyword>
<dbReference type="CDD" id="cd00879">
    <property type="entry name" value="Sar1"/>
    <property type="match status" value="1"/>
</dbReference>
<name>A0AAE0YB52_9GAST</name>
<dbReference type="InterPro" id="IPR027417">
    <property type="entry name" value="P-loop_NTPase"/>
</dbReference>
<evidence type="ECO:0000256" key="8">
    <source>
        <dbReference type="ARBA" id="ARBA00022892"/>
    </source>
</evidence>
<dbReference type="Proteomes" id="UP001283361">
    <property type="component" value="Unassembled WGS sequence"/>
</dbReference>
<dbReference type="Pfam" id="PF00025">
    <property type="entry name" value="Arf"/>
    <property type="match status" value="1"/>
</dbReference>
<evidence type="ECO:0000256" key="12">
    <source>
        <dbReference type="ARBA" id="ARBA00023136"/>
    </source>
</evidence>
<proteinExistence type="inferred from homology"/>
<evidence type="ECO:0000256" key="6">
    <source>
        <dbReference type="ARBA" id="ARBA00022801"/>
    </source>
</evidence>
<evidence type="ECO:0000256" key="11">
    <source>
        <dbReference type="ARBA" id="ARBA00023134"/>
    </source>
</evidence>
<feature type="binding site" evidence="16">
    <location>
        <position position="131"/>
    </location>
    <ligand>
        <name>GTP</name>
        <dbReference type="ChEBI" id="CHEBI:37565"/>
    </ligand>
</feature>
<dbReference type="GO" id="GO:0003925">
    <property type="term" value="F:G protein activity"/>
    <property type="evidence" value="ECO:0007669"/>
    <property type="project" value="UniProtKB-EC"/>
</dbReference>
<comment type="subcellular location">
    <subcellularLocation>
        <location evidence="1">Endoplasmic reticulum membrane</location>
        <topology evidence="1">Peripheral membrane protein</topology>
    </subcellularLocation>
    <subcellularLocation>
        <location evidence="13">Golgi apparatus</location>
        <location evidence="13">Golgi stack membrane</location>
        <topology evidence="13">Peripheral membrane protein</topology>
    </subcellularLocation>
</comment>
<feature type="binding site" evidence="15">
    <location>
        <position position="127"/>
    </location>
    <ligand>
        <name>Mg(2+)</name>
        <dbReference type="ChEBI" id="CHEBI:18420"/>
    </ligand>
</feature>
<evidence type="ECO:0000256" key="13">
    <source>
        <dbReference type="ARBA" id="ARBA00037843"/>
    </source>
</evidence>
<dbReference type="GO" id="GO:0046872">
    <property type="term" value="F:metal ion binding"/>
    <property type="evidence" value="ECO:0007669"/>
    <property type="project" value="UniProtKB-KW"/>
</dbReference>
<feature type="binding site" evidence="18">
    <location>
        <position position="149"/>
    </location>
    <ligand>
        <name>Mg(2+)</name>
        <dbReference type="ChEBI" id="CHEBI:18420"/>
    </ligand>
</feature>
<keyword evidence="5 16" id="KW-0547">Nucleotide-binding</keyword>
<reference evidence="20" key="1">
    <citation type="journal article" date="2023" name="G3 (Bethesda)">
        <title>A reference genome for the long-term kleptoplast-retaining sea slug Elysia crispata morphotype clarki.</title>
        <authorList>
            <person name="Eastman K.E."/>
            <person name="Pendleton A.L."/>
            <person name="Shaikh M.A."/>
            <person name="Suttiyut T."/>
            <person name="Ogas R."/>
            <person name="Tomko P."/>
            <person name="Gavelis G."/>
            <person name="Widhalm J.R."/>
            <person name="Wisecaver J.H."/>
        </authorList>
    </citation>
    <scope>NUCLEOTIDE SEQUENCE</scope>
    <source>
        <strain evidence="20">ECLA1</strain>
    </source>
</reference>
<dbReference type="SMART" id="SM00177">
    <property type="entry name" value="ARF"/>
    <property type="match status" value="1"/>
</dbReference>
<feature type="binding site" evidence="16">
    <location>
        <position position="132"/>
    </location>
    <ligand>
        <name>GTP</name>
        <dbReference type="ChEBI" id="CHEBI:37565"/>
    </ligand>
</feature>
<evidence type="ECO:0000256" key="14">
    <source>
        <dbReference type="ARBA" id="ARBA00047660"/>
    </source>
</evidence>
<evidence type="ECO:0000256" key="15">
    <source>
        <dbReference type="PIRSR" id="PIRSR606687-1"/>
    </source>
</evidence>
<comment type="similarity">
    <text evidence="2 19">Belongs to the small GTPase superfamily. SAR1 family.</text>
</comment>
<keyword evidence="4 19" id="KW-0813">Transport</keyword>
<evidence type="ECO:0000313" key="20">
    <source>
        <dbReference type="EMBL" id="KAK3738635.1"/>
    </source>
</evidence>
<feature type="binding site" evidence="16">
    <location>
        <position position="133"/>
    </location>
    <ligand>
        <name>GTP</name>
        <dbReference type="ChEBI" id="CHEBI:37565"/>
    </ligand>
</feature>
<evidence type="ECO:0000256" key="5">
    <source>
        <dbReference type="ARBA" id="ARBA00022741"/>
    </source>
</evidence>
<dbReference type="EMBL" id="JAWDGP010006588">
    <property type="protein sequence ID" value="KAK3738635.1"/>
    <property type="molecule type" value="Genomic_DNA"/>
</dbReference>
<feature type="binding site" evidence="17">
    <location>
        <begin position="227"/>
        <end position="230"/>
    </location>
    <ligand>
        <name>GTP</name>
        <dbReference type="ChEBI" id="CHEBI:37565"/>
    </ligand>
</feature>
<keyword evidence="6" id="KW-0378">Hydrolase</keyword>
<feature type="binding site" evidence="16">
    <location>
        <position position="230"/>
    </location>
    <ligand>
        <name>GTP</name>
        <dbReference type="ChEBI" id="CHEBI:37565"/>
    </ligand>
</feature>
<dbReference type="PROSITE" id="PS51417">
    <property type="entry name" value="ARF"/>
    <property type="match status" value="1"/>
</dbReference>
<keyword evidence="7 19" id="KW-0256">Endoplasmic reticulum</keyword>
<dbReference type="GO" id="GO:0005789">
    <property type="term" value="C:endoplasmic reticulum membrane"/>
    <property type="evidence" value="ECO:0007669"/>
    <property type="project" value="UniProtKB-SubCell"/>
</dbReference>
<evidence type="ECO:0000256" key="7">
    <source>
        <dbReference type="ARBA" id="ARBA00022824"/>
    </source>
</evidence>
<feature type="binding site" evidence="16">
    <location>
        <position position="227"/>
    </location>
    <ligand>
        <name>GTP</name>
        <dbReference type="ChEBI" id="CHEBI:37565"/>
    </ligand>
</feature>
<evidence type="ECO:0000256" key="1">
    <source>
        <dbReference type="ARBA" id="ARBA00004406"/>
    </source>
</evidence>
<dbReference type="GO" id="GO:0032580">
    <property type="term" value="C:Golgi cisterna membrane"/>
    <property type="evidence" value="ECO:0007669"/>
    <property type="project" value="UniProtKB-SubCell"/>
</dbReference>
<feature type="binding site" evidence="16">
    <location>
        <position position="128"/>
    </location>
    <ligand>
        <name>GTP</name>
        <dbReference type="ChEBI" id="CHEBI:37565"/>
    </ligand>
</feature>
<evidence type="ECO:0000256" key="2">
    <source>
        <dbReference type="ARBA" id="ARBA00007507"/>
    </source>
</evidence>
<dbReference type="InterPro" id="IPR006689">
    <property type="entry name" value="Small_GTPase_ARF/SAR"/>
</dbReference>
<evidence type="ECO:0000256" key="16">
    <source>
        <dbReference type="PIRSR" id="PIRSR606687-2"/>
    </source>
</evidence>